<dbReference type="OrthoDB" id="1189822at2"/>
<keyword evidence="2" id="KW-1185">Reference proteome</keyword>
<organism evidence="1 2">
    <name type="scientific">Flavobacterium hercynium</name>
    <dbReference type="NCBI Taxonomy" id="387094"/>
    <lineage>
        <taxon>Bacteria</taxon>
        <taxon>Pseudomonadati</taxon>
        <taxon>Bacteroidota</taxon>
        <taxon>Flavobacteriia</taxon>
        <taxon>Flavobacteriales</taxon>
        <taxon>Flavobacteriaceae</taxon>
        <taxon>Flavobacterium</taxon>
    </lineage>
</organism>
<reference evidence="1 2" key="1">
    <citation type="submission" date="2016-11" db="EMBL/GenBank/DDBJ databases">
        <title>Whole genomes of Flavobacteriaceae.</title>
        <authorList>
            <person name="Stine C."/>
            <person name="Li C."/>
            <person name="Tadesse D."/>
        </authorList>
    </citation>
    <scope>NUCLEOTIDE SEQUENCE [LARGE SCALE GENOMIC DNA]</scope>
    <source>
        <strain evidence="1 2">DSM 18292</strain>
    </source>
</reference>
<name>A0A226GXA4_9FLAO</name>
<evidence type="ECO:0000313" key="1">
    <source>
        <dbReference type="EMBL" id="OXA85920.1"/>
    </source>
</evidence>
<dbReference type="Proteomes" id="UP000198345">
    <property type="component" value="Unassembled WGS sequence"/>
</dbReference>
<evidence type="ECO:0000313" key="2">
    <source>
        <dbReference type="Proteomes" id="UP000198345"/>
    </source>
</evidence>
<dbReference type="RefSeq" id="WP_089051417.1">
    <property type="nucleotide sequence ID" value="NZ_FXTV01000017.1"/>
</dbReference>
<proteinExistence type="predicted"/>
<dbReference type="AlphaFoldDB" id="A0A226GXA4"/>
<protein>
    <submittedName>
        <fullName evidence="1">Uncharacterized protein</fullName>
    </submittedName>
</protein>
<sequence>MQKTNKNRSGIQGILSRAKKYNSGIGTYKEHFFNDRFNYTIRLSNGRIEISMNVAQDQERMPASISEETVQDIANSFKEV</sequence>
<comment type="caution">
    <text evidence="1">The sequence shown here is derived from an EMBL/GenBank/DDBJ whole genome shotgun (WGS) entry which is preliminary data.</text>
</comment>
<dbReference type="EMBL" id="MUGW01000046">
    <property type="protein sequence ID" value="OXA85920.1"/>
    <property type="molecule type" value="Genomic_DNA"/>
</dbReference>
<accession>A0A226GXA4</accession>
<gene>
    <name evidence="1" type="ORF">B0A66_18890</name>
</gene>